<proteinExistence type="inferred from homology"/>
<dbReference type="SUPFAM" id="SSF53613">
    <property type="entry name" value="Ribokinase-like"/>
    <property type="match status" value="1"/>
</dbReference>
<comment type="similarity">
    <text evidence="4">Belongs to the ThiD family.</text>
</comment>
<evidence type="ECO:0000313" key="18">
    <source>
        <dbReference type="Proteomes" id="UP000481030"/>
    </source>
</evidence>
<evidence type="ECO:0000256" key="14">
    <source>
        <dbReference type="ARBA" id="ARBA00042102"/>
    </source>
</evidence>
<dbReference type="Gene3D" id="3.40.1190.20">
    <property type="match status" value="1"/>
</dbReference>
<evidence type="ECO:0000256" key="7">
    <source>
        <dbReference type="ARBA" id="ARBA00019161"/>
    </source>
</evidence>
<dbReference type="GO" id="GO:0008902">
    <property type="term" value="F:hydroxymethylpyrimidine kinase activity"/>
    <property type="evidence" value="ECO:0007669"/>
    <property type="project" value="UniProtKB-EC"/>
</dbReference>
<evidence type="ECO:0000313" key="17">
    <source>
        <dbReference type="EMBL" id="KAB2330170.1"/>
    </source>
</evidence>
<keyword evidence="12" id="KW-0784">Thiamine biosynthesis</keyword>
<evidence type="ECO:0000256" key="5">
    <source>
        <dbReference type="ARBA" id="ARBA00012135"/>
    </source>
</evidence>
<keyword evidence="8 17" id="KW-0808">Transferase</keyword>
<evidence type="ECO:0000256" key="9">
    <source>
        <dbReference type="ARBA" id="ARBA00022741"/>
    </source>
</evidence>
<evidence type="ECO:0000256" key="15">
    <source>
        <dbReference type="ARBA" id="ARBA00043176"/>
    </source>
</evidence>
<keyword evidence="10 17" id="KW-0418">Kinase</keyword>
<evidence type="ECO:0000256" key="12">
    <source>
        <dbReference type="ARBA" id="ARBA00022977"/>
    </source>
</evidence>
<dbReference type="AlphaFoldDB" id="A0A6L3V032"/>
<dbReference type="RefSeq" id="WP_151536657.1">
    <property type="nucleotide sequence ID" value="NZ_WBOS01000015.1"/>
</dbReference>
<evidence type="ECO:0000256" key="11">
    <source>
        <dbReference type="ARBA" id="ARBA00022840"/>
    </source>
</evidence>
<evidence type="ECO:0000256" key="13">
    <source>
        <dbReference type="ARBA" id="ARBA00037917"/>
    </source>
</evidence>
<dbReference type="GO" id="GO:0008972">
    <property type="term" value="F:phosphomethylpyrimidine kinase activity"/>
    <property type="evidence" value="ECO:0007669"/>
    <property type="project" value="UniProtKB-EC"/>
</dbReference>
<name>A0A6L3V032_9BACI</name>
<evidence type="ECO:0000256" key="8">
    <source>
        <dbReference type="ARBA" id="ARBA00022679"/>
    </source>
</evidence>
<evidence type="ECO:0000256" key="2">
    <source>
        <dbReference type="ARBA" id="ARBA00000565"/>
    </source>
</evidence>
<dbReference type="GO" id="GO:0009228">
    <property type="term" value="P:thiamine biosynthetic process"/>
    <property type="evidence" value="ECO:0007669"/>
    <property type="project" value="UniProtKB-KW"/>
</dbReference>
<evidence type="ECO:0000256" key="4">
    <source>
        <dbReference type="ARBA" id="ARBA00009879"/>
    </source>
</evidence>
<dbReference type="CDD" id="cd01169">
    <property type="entry name" value="HMPP_kinase"/>
    <property type="match status" value="1"/>
</dbReference>
<accession>A0A6L3V032</accession>
<dbReference type="FunFam" id="3.40.1190.20:FF:000003">
    <property type="entry name" value="Phosphomethylpyrimidine kinase ThiD"/>
    <property type="match status" value="1"/>
</dbReference>
<dbReference type="EMBL" id="WBOS01000015">
    <property type="protein sequence ID" value="KAB2330170.1"/>
    <property type="molecule type" value="Genomic_DNA"/>
</dbReference>
<dbReference type="OrthoDB" id="9810880at2"/>
<comment type="catalytic activity">
    <reaction evidence="2">
        <text>4-amino-2-methyl-5-(phosphooxymethyl)pyrimidine + ATP = 4-amino-2-methyl-5-(diphosphooxymethyl)pyrimidine + ADP</text>
        <dbReference type="Rhea" id="RHEA:19893"/>
        <dbReference type="ChEBI" id="CHEBI:30616"/>
        <dbReference type="ChEBI" id="CHEBI:57841"/>
        <dbReference type="ChEBI" id="CHEBI:58354"/>
        <dbReference type="ChEBI" id="CHEBI:456216"/>
        <dbReference type="EC" id="2.7.4.7"/>
    </reaction>
</comment>
<feature type="domain" description="Pyridoxamine kinase/Phosphomethylpyrimidine kinase" evidence="16">
    <location>
        <begin position="11"/>
        <end position="254"/>
    </location>
</feature>
<evidence type="ECO:0000259" key="16">
    <source>
        <dbReference type="Pfam" id="PF08543"/>
    </source>
</evidence>
<dbReference type="NCBIfam" id="TIGR00097">
    <property type="entry name" value="HMP-P_kinase"/>
    <property type="match status" value="1"/>
</dbReference>
<dbReference type="InterPro" id="IPR029056">
    <property type="entry name" value="Ribokinase-like"/>
</dbReference>
<protein>
    <recommendedName>
        <fullName evidence="7">Hydroxymethylpyrimidine/phosphomethylpyrimidine kinase</fullName>
        <ecNumber evidence="5">2.7.1.49</ecNumber>
        <ecNumber evidence="6">2.7.4.7</ecNumber>
    </recommendedName>
    <alternativeName>
        <fullName evidence="14">Hydroxymethylpyrimidine kinase</fullName>
    </alternativeName>
    <alternativeName>
        <fullName evidence="15">Hydroxymethylpyrimidine phosphate kinase</fullName>
    </alternativeName>
</protein>
<dbReference type="PANTHER" id="PTHR20858">
    <property type="entry name" value="PHOSPHOMETHYLPYRIMIDINE KINASE"/>
    <property type="match status" value="1"/>
</dbReference>
<reference evidence="17 18" key="1">
    <citation type="journal article" date="2016" name="Antonie Van Leeuwenhoek">
        <title>Bacillus depressus sp. nov., isolated from soil of a sunflower field.</title>
        <authorList>
            <person name="Wei X."/>
            <person name="Xin D."/>
            <person name="Xin Y."/>
            <person name="Zhang H."/>
            <person name="Wang T."/>
            <person name="Zhang J."/>
        </authorList>
    </citation>
    <scope>NUCLEOTIDE SEQUENCE [LARGE SCALE GENOMIC DNA]</scope>
    <source>
        <strain evidence="17 18">BZ1</strain>
    </source>
</reference>
<dbReference type="InterPro" id="IPR004399">
    <property type="entry name" value="HMP/HMP-P_kinase_dom"/>
</dbReference>
<comment type="pathway">
    <text evidence="13">Cofactor biosynthesis; thiamine diphosphate biosynthesis; 4-amino-2-methyl-5-diphosphomethylpyrimidine from 5-amino-1-(5-phospho-D-ribosyl)imidazole: step 2/3.</text>
</comment>
<sequence length="270" mass="28911">MRTALTIAGSDSGGGAGIQADLKAFAAQGVYGMSVITAVTAQNTQEVRSVQNIDPSIIQDQIEAVFDDIQVDAVKIGMLSSPETVELVARKLQKYSPKNIVLDPVMVSKGGHHLLQADAISALMKKMISLATIVTPNIPEAEVLTGSKIHTEEDRMDACIAIQALGVKSVLLKGGHLNGEPNDLFYDGTDFHWIQGERIHTKNTHGTGCTLSSAIAANLAKGASLLEAIQISKQYITTAIRHSLDLGHGHGPTNHFFELYEKANLLVNHK</sequence>
<dbReference type="Pfam" id="PF08543">
    <property type="entry name" value="Phos_pyr_kin"/>
    <property type="match status" value="1"/>
</dbReference>
<dbReference type="Proteomes" id="UP000481030">
    <property type="component" value="Unassembled WGS sequence"/>
</dbReference>
<keyword evidence="18" id="KW-1185">Reference proteome</keyword>
<keyword evidence="11" id="KW-0067">ATP-binding</keyword>
<comment type="catalytic activity">
    <reaction evidence="1">
        <text>4-amino-5-hydroxymethyl-2-methylpyrimidine + ATP = 4-amino-2-methyl-5-(phosphooxymethyl)pyrimidine + ADP + H(+)</text>
        <dbReference type="Rhea" id="RHEA:23096"/>
        <dbReference type="ChEBI" id="CHEBI:15378"/>
        <dbReference type="ChEBI" id="CHEBI:16892"/>
        <dbReference type="ChEBI" id="CHEBI:30616"/>
        <dbReference type="ChEBI" id="CHEBI:58354"/>
        <dbReference type="ChEBI" id="CHEBI:456216"/>
        <dbReference type="EC" id="2.7.1.49"/>
    </reaction>
</comment>
<evidence type="ECO:0000256" key="6">
    <source>
        <dbReference type="ARBA" id="ARBA00012963"/>
    </source>
</evidence>
<dbReference type="EC" id="2.7.1.49" evidence="5"/>
<dbReference type="PANTHER" id="PTHR20858:SF17">
    <property type="entry name" value="HYDROXYMETHYLPYRIMIDINE_PHOSPHOMETHYLPYRIMIDINE KINASE THI20-RELATED"/>
    <property type="match status" value="1"/>
</dbReference>
<comment type="pathway">
    <text evidence="3">Cofactor biosynthesis; thiamine diphosphate biosynthesis; 4-amino-2-methyl-5-diphosphomethylpyrimidine from 5-amino-1-(5-phospho-D-ribosyl)imidazole: step 3/3.</text>
</comment>
<dbReference type="GO" id="GO:0005524">
    <property type="term" value="F:ATP binding"/>
    <property type="evidence" value="ECO:0007669"/>
    <property type="project" value="UniProtKB-KW"/>
</dbReference>
<evidence type="ECO:0000256" key="3">
    <source>
        <dbReference type="ARBA" id="ARBA00004769"/>
    </source>
</evidence>
<dbReference type="EC" id="2.7.4.7" evidence="6"/>
<evidence type="ECO:0000256" key="1">
    <source>
        <dbReference type="ARBA" id="ARBA00000151"/>
    </source>
</evidence>
<dbReference type="GO" id="GO:0005829">
    <property type="term" value="C:cytosol"/>
    <property type="evidence" value="ECO:0007669"/>
    <property type="project" value="TreeGrafter"/>
</dbReference>
<evidence type="ECO:0000256" key="10">
    <source>
        <dbReference type="ARBA" id="ARBA00022777"/>
    </source>
</evidence>
<keyword evidence="9" id="KW-0547">Nucleotide-binding</keyword>
<gene>
    <name evidence="17" type="primary">thiD</name>
    <name evidence="17" type="ORF">F7731_20510</name>
</gene>
<comment type="caution">
    <text evidence="17">The sequence shown here is derived from an EMBL/GenBank/DDBJ whole genome shotgun (WGS) entry which is preliminary data.</text>
</comment>
<dbReference type="InterPro" id="IPR013749">
    <property type="entry name" value="PM/HMP-P_kinase-1"/>
</dbReference>
<organism evidence="17 18">
    <name type="scientific">Cytobacillus depressus</name>
    <dbReference type="NCBI Taxonomy" id="1602942"/>
    <lineage>
        <taxon>Bacteria</taxon>
        <taxon>Bacillati</taxon>
        <taxon>Bacillota</taxon>
        <taxon>Bacilli</taxon>
        <taxon>Bacillales</taxon>
        <taxon>Bacillaceae</taxon>
        <taxon>Cytobacillus</taxon>
    </lineage>
</organism>